<evidence type="ECO:0000313" key="7">
    <source>
        <dbReference type="EMBL" id="KHJ86219.1"/>
    </source>
</evidence>
<evidence type="ECO:0000256" key="6">
    <source>
        <dbReference type="RuleBase" id="RU003540"/>
    </source>
</evidence>
<organism evidence="7 8">
    <name type="scientific">Oesophagostomum dentatum</name>
    <name type="common">Nodular worm</name>
    <dbReference type="NCBI Taxonomy" id="61180"/>
    <lineage>
        <taxon>Eukaryota</taxon>
        <taxon>Metazoa</taxon>
        <taxon>Ecdysozoa</taxon>
        <taxon>Nematoda</taxon>
        <taxon>Chromadorea</taxon>
        <taxon>Rhabditida</taxon>
        <taxon>Rhabditina</taxon>
        <taxon>Rhabditomorpha</taxon>
        <taxon>Strongyloidea</taxon>
        <taxon>Strongylidae</taxon>
        <taxon>Oesophagostomum</taxon>
    </lineage>
</organism>
<keyword evidence="3 6" id="KW-0106">Calcium</keyword>
<dbReference type="Pfam" id="PF00191">
    <property type="entry name" value="Annexin"/>
    <property type="match status" value="4"/>
</dbReference>
<dbReference type="InterPro" id="IPR018252">
    <property type="entry name" value="Annexin_repeat_CS"/>
</dbReference>
<dbReference type="PROSITE" id="PS00223">
    <property type="entry name" value="ANNEXIN_1"/>
    <property type="match status" value="2"/>
</dbReference>
<dbReference type="FunFam" id="1.10.220.10:FF:000003">
    <property type="entry name" value="Annexin"/>
    <property type="match status" value="1"/>
</dbReference>
<evidence type="ECO:0000313" key="8">
    <source>
        <dbReference type="Proteomes" id="UP000053660"/>
    </source>
</evidence>
<dbReference type="SUPFAM" id="SSF47874">
    <property type="entry name" value="Annexin"/>
    <property type="match status" value="1"/>
</dbReference>
<dbReference type="PANTHER" id="PTHR10502">
    <property type="entry name" value="ANNEXIN"/>
    <property type="match status" value="1"/>
</dbReference>
<dbReference type="Gene3D" id="1.10.220.10">
    <property type="entry name" value="Annexin"/>
    <property type="match status" value="4"/>
</dbReference>
<dbReference type="EMBL" id="KN561170">
    <property type="protein sequence ID" value="KHJ86219.1"/>
    <property type="molecule type" value="Genomic_DNA"/>
</dbReference>
<keyword evidence="2 6" id="KW-0677">Repeat</keyword>
<dbReference type="InterPro" id="IPR037104">
    <property type="entry name" value="Annexin_sf"/>
</dbReference>
<evidence type="ECO:0000256" key="3">
    <source>
        <dbReference type="ARBA" id="ARBA00022837"/>
    </source>
</evidence>
<dbReference type="Proteomes" id="UP000053660">
    <property type="component" value="Unassembled WGS sequence"/>
</dbReference>
<dbReference type="AlphaFoldDB" id="A0A0B1SMR1"/>
<dbReference type="FunFam" id="1.10.220.10:FF:000001">
    <property type="entry name" value="Annexin"/>
    <property type="match status" value="1"/>
</dbReference>
<dbReference type="OrthoDB" id="37886at2759"/>
<dbReference type="InterPro" id="IPR018502">
    <property type="entry name" value="Annexin_repeat"/>
</dbReference>
<dbReference type="GO" id="GO:0005886">
    <property type="term" value="C:plasma membrane"/>
    <property type="evidence" value="ECO:0007669"/>
    <property type="project" value="TreeGrafter"/>
</dbReference>
<dbReference type="GO" id="GO:0012506">
    <property type="term" value="C:vesicle membrane"/>
    <property type="evidence" value="ECO:0007669"/>
    <property type="project" value="TreeGrafter"/>
</dbReference>
<dbReference type="GO" id="GO:0005737">
    <property type="term" value="C:cytoplasm"/>
    <property type="evidence" value="ECO:0007669"/>
    <property type="project" value="TreeGrafter"/>
</dbReference>
<sequence length="262" mass="29395">MYGKDLINDLKSELSGDFEDLILALMEPTAIYDAKQLHKAMQGFGTKESLLIEIMTSRTNQQIAEIREAYKQLYHKELEEDIAGDTSGSFQRLLVSLCVGGRDESNYTDHTKANQDAHKLYAAGERRLGTDESCFNQILASQNFSQLRLVFNEYEQITKHSIEKAIEAEFSDDARDALLALIAVIRNRPAYFAKLLYDSMKGSGTRDKDLIRLVVTRSECDMVDVRAAFEAMFKKTLVSAIKSDCSGAYEDALVALVNGNSY</sequence>
<evidence type="ECO:0000256" key="1">
    <source>
        <dbReference type="ARBA" id="ARBA00007831"/>
    </source>
</evidence>
<keyword evidence="8" id="KW-1185">Reference proteome</keyword>
<dbReference type="GO" id="GO:0005509">
    <property type="term" value="F:calcium ion binding"/>
    <property type="evidence" value="ECO:0007669"/>
    <property type="project" value="InterPro"/>
</dbReference>
<dbReference type="InterPro" id="IPR001464">
    <property type="entry name" value="Annexin"/>
</dbReference>
<dbReference type="PANTHER" id="PTHR10502:SF102">
    <property type="entry name" value="ANNEXIN B11"/>
    <property type="match status" value="1"/>
</dbReference>
<dbReference type="GO" id="GO:0005634">
    <property type="term" value="C:nucleus"/>
    <property type="evidence" value="ECO:0007669"/>
    <property type="project" value="TreeGrafter"/>
</dbReference>
<gene>
    <name evidence="7" type="ORF">OESDEN_14039</name>
</gene>
<name>A0A0B1SMR1_OESDE</name>
<comment type="domain">
    <text evidence="6">A pair of annexin repeats may form one binding site for calcium and phospholipid.</text>
</comment>
<dbReference type="PRINTS" id="PR00196">
    <property type="entry name" value="ANNEXIN"/>
</dbReference>
<protein>
    <recommendedName>
        <fullName evidence="6">Annexin</fullName>
    </recommendedName>
</protein>
<dbReference type="GO" id="GO:0005544">
    <property type="term" value="F:calcium-dependent phospholipid binding"/>
    <property type="evidence" value="ECO:0007669"/>
    <property type="project" value="UniProtKB-KW"/>
</dbReference>
<evidence type="ECO:0000256" key="5">
    <source>
        <dbReference type="ARBA" id="ARBA00023302"/>
    </source>
</evidence>
<dbReference type="SMART" id="SM00335">
    <property type="entry name" value="ANX"/>
    <property type="match status" value="4"/>
</dbReference>
<dbReference type="GO" id="GO:0001786">
    <property type="term" value="F:phosphatidylserine binding"/>
    <property type="evidence" value="ECO:0007669"/>
    <property type="project" value="TreeGrafter"/>
</dbReference>
<evidence type="ECO:0000256" key="4">
    <source>
        <dbReference type="ARBA" id="ARBA00023216"/>
    </source>
</evidence>
<comment type="similarity">
    <text evidence="1 6">Belongs to the annexin family.</text>
</comment>
<accession>A0A0B1SMR1</accession>
<dbReference type="FunFam" id="1.10.220.10:FF:000002">
    <property type="entry name" value="Annexin"/>
    <property type="match status" value="1"/>
</dbReference>
<dbReference type="PROSITE" id="PS51897">
    <property type="entry name" value="ANNEXIN_2"/>
    <property type="match status" value="4"/>
</dbReference>
<evidence type="ECO:0000256" key="2">
    <source>
        <dbReference type="ARBA" id="ARBA00022737"/>
    </source>
</evidence>
<proteinExistence type="inferred from homology"/>
<reference evidence="7 8" key="1">
    <citation type="submission" date="2014-03" db="EMBL/GenBank/DDBJ databases">
        <title>Draft genome of the hookworm Oesophagostomum dentatum.</title>
        <authorList>
            <person name="Mitreva M."/>
        </authorList>
    </citation>
    <scope>NUCLEOTIDE SEQUENCE [LARGE SCALE GENOMIC DNA]</scope>
    <source>
        <strain evidence="7 8">OD-Hann</strain>
    </source>
</reference>
<keyword evidence="5 6" id="KW-0111">Calcium/phospholipid-binding</keyword>
<keyword evidence="4 6" id="KW-0041">Annexin</keyword>